<dbReference type="AlphaFoldDB" id="A0A183DQG2"/>
<evidence type="ECO:0000313" key="2">
    <source>
        <dbReference type="Proteomes" id="UP000271098"/>
    </source>
</evidence>
<organism evidence="3">
    <name type="scientific">Gongylonema pulchrum</name>
    <dbReference type="NCBI Taxonomy" id="637853"/>
    <lineage>
        <taxon>Eukaryota</taxon>
        <taxon>Metazoa</taxon>
        <taxon>Ecdysozoa</taxon>
        <taxon>Nematoda</taxon>
        <taxon>Chromadorea</taxon>
        <taxon>Rhabditida</taxon>
        <taxon>Spirurina</taxon>
        <taxon>Spiruromorpha</taxon>
        <taxon>Spiruroidea</taxon>
        <taxon>Gongylonematidae</taxon>
        <taxon>Gongylonema</taxon>
    </lineage>
</organism>
<accession>A0A183DQG2</accession>
<evidence type="ECO:0000313" key="3">
    <source>
        <dbReference type="WBParaSite" id="GPUH_0001096601-mRNA-1"/>
    </source>
</evidence>
<protein>
    <submittedName>
        <fullName evidence="1 3">Uncharacterized protein</fullName>
    </submittedName>
</protein>
<keyword evidence="2" id="KW-1185">Reference proteome</keyword>
<reference evidence="3" key="1">
    <citation type="submission" date="2016-06" db="UniProtKB">
        <authorList>
            <consortium name="WormBaseParasite"/>
        </authorList>
    </citation>
    <scope>IDENTIFICATION</scope>
</reference>
<dbReference type="Proteomes" id="UP000271098">
    <property type="component" value="Unassembled WGS sequence"/>
</dbReference>
<reference evidence="1 2" key="2">
    <citation type="submission" date="2018-11" db="EMBL/GenBank/DDBJ databases">
        <authorList>
            <consortium name="Pathogen Informatics"/>
        </authorList>
    </citation>
    <scope>NUCLEOTIDE SEQUENCE [LARGE SCALE GENOMIC DNA]</scope>
</reference>
<dbReference type="WBParaSite" id="GPUH_0001096601-mRNA-1">
    <property type="protein sequence ID" value="GPUH_0001096601-mRNA-1"/>
    <property type="gene ID" value="GPUH_0001096601"/>
</dbReference>
<evidence type="ECO:0000313" key="1">
    <source>
        <dbReference type="EMBL" id="VDN18129.1"/>
    </source>
</evidence>
<sequence length="83" mass="9662">MYCRHTNQSLLEEICPANGLRYGAMQHGTLQLVLDVGWLRIRAPVCLLRSFHKFIFHWKMDSDAPKTLKPAALVTSKWHNPFR</sequence>
<name>A0A183DQG2_9BILA</name>
<proteinExistence type="predicted"/>
<gene>
    <name evidence="1" type="ORF">GPUH_LOCUS10953</name>
</gene>
<dbReference type="EMBL" id="UYRT01078254">
    <property type="protein sequence ID" value="VDN18129.1"/>
    <property type="molecule type" value="Genomic_DNA"/>
</dbReference>